<dbReference type="OrthoDB" id="10473397at2759"/>
<gene>
    <name evidence="1" type="ORF">AV274_3909</name>
</gene>
<organism evidence="1 2">
    <name type="scientific">Blastocystis sp. subtype 1 (strain ATCC 50177 / NandII)</name>
    <dbReference type="NCBI Taxonomy" id="478820"/>
    <lineage>
        <taxon>Eukaryota</taxon>
        <taxon>Sar</taxon>
        <taxon>Stramenopiles</taxon>
        <taxon>Bigyra</taxon>
        <taxon>Opalozoa</taxon>
        <taxon>Opalinata</taxon>
        <taxon>Blastocystidae</taxon>
        <taxon>Blastocystis</taxon>
    </lineage>
</organism>
<name>A0A196SBG5_BLAHN</name>
<reference evidence="1 2" key="1">
    <citation type="submission" date="2016-05" db="EMBL/GenBank/DDBJ databases">
        <title>Nuclear genome of Blastocystis sp. subtype 1 NandII.</title>
        <authorList>
            <person name="Gentekaki E."/>
            <person name="Curtis B."/>
            <person name="Stairs C."/>
            <person name="Eme L."/>
            <person name="Herman E."/>
            <person name="Klimes V."/>
            <person name="Arias M.C."/>
            <person name="Elias M."/>
            <person name="Hilliou F."/>
            <person name="Klute M."/>
            <person name="Malik S.-B."/>
            <person name="Pightling A."/>
            <person name="Rachubinski R."/>
            <person name="Salas D."/>
            <person name="Schlacht A."/>
            <person name="Suga H."/>
            <person name="Archibald J."/>
            <person name="Ball S.G."/>
            <person name="Clark G."/>
            <person name="Dacks J."/>
            <person name="Van Der Giezen M."/>
            <person name="Tsaousis A."/>
            <person name="Roger A."/>
        </authorList>
    </citation>
    <scope>NUCLEOTIDE SEQUENCE [LARGE SCALE GENOMIC DNA]</scope>
    <source>
        <strain evidence="2">ATCC 50177 / NandII</strain>
    </source>
</reference>
<comment type="caution">
    <text evidence="1">The sequence shown here is derived from an EMBL/GenBank/DDBJ whole genome shotgun (WGS) entry which is preliminary data.</text>
</comment>
<dbReference type="EMBL" id="LXWW01000248">
    <property type="protein sequence ID" value="OAO14395.1"/>
    <property type="molecule type" value="Genomic_DNA"/>
</dbReference>
<dbReference type="Proteomes" id="UP000078348">
    <property type="component" value="Unassembled WGS sequence"/>
</dbReference>
<protein>
    <submittedName>
        <fullName evidence="1">Uncharacterized protein</fullName>
    </submittedName>
</protein>
<keyword evidence="2" id="KW-1185">Reference proteome</keyword>
<accession>A0A196SBG5</accession>
<evidence type="ECO:0000313" key="2">
    <source>
        <dbReference type="Proteomes" id="UP000078348"/>
    </source>
</evidence>
<feature type="non-terminal residue" evidence="1">
    <location>
        <position position="1"/>
    </location>
</feature>
<evidence type="ECO:0000313" key="1">
    <source>
        <dbReference type="EMBL" id="OAO14395.1"/>
    </source>
</evidence>
<proteinExistence type="predicted"/>
<sequence length="130" mass="14435">LNGRVEFRFNHAVRVNPGAARLVELQGESQATAVQSEEGRYLVVEGNRVLVFLDAEQVEEGAVTLKLVQGAFVSEAGKLSEEVTVRLWVAGKRCNTNYVVQGMRGQTCKCFSVEDRCQCNCGETLFSREY</sequence>
<dbReference type="AlphaFoldDB" id="A0A196SBG5"/>